<gene>
    <name evidence="2" type="ORF">Tci_009847</name>
</gene>
<comment type="caution">
    <text evidence="2">The sequence shown here is derived from an EMBL/GenBank/DDBJ whole genome shotgun (WGS) entry which is preliminary data.</text>
</comment>
<feature type="compositionally biased region" description="Low complexity" evidence="1">
    <location>
        <begin position="113"/>
        <end position="122"/>
    </location>
</feature>
<dbReference type="PANTHER" id="PTHR10378">
    <property type="entry name" value="LIM DOMAIN-BINDING PROTEIN"/>
    <property type="match status" value="1"/>
</dbReference>
<dbReference type="EMBL" id="BKCJ010000983">
    <property type="protein sequence ID" value="GEU37869.1"/>
    <property type="molecule type" value="Genomic_DNA"/>
</dbReference>
<reference evidence="2" key="1">
    <citation type="journal article" date="2019" name="Sci. Rep.">
        <title>Draft genome of Tanacetum cinerariifolium, the natural source of mosquito coil.</title>
        <authorList>
            <person name="Yamashiro T."/>
            <person name="Shiraishi A."/>
            <person name="Satake H."/>
            <person name="Nakayama K."/>
        </authorList>
    </citation>
    <scope>NUCLEOTIDE SEQUENCE</scope>
</reference>
<proteinExistence type="predicted"/>
<name>A0A6L2JMH7_TANCI</name>
<feature type="region of interest" description="Disordered" evidence="1">
    <location>
        <begin position="392"/>
        <end position="413"/>
    </location>
</feature>
<organism evidence="2">
    <name type="scientific">Tanacetum cinerariifolium</name>
    <name type="common">Dalmatian daisy</name>
    <name type="synonym">Chrysanthemum cinerariifolium</name>
    <dbReference type="NCBI Taxonomy" id="118510"/>
    <lineage>
        <taxon>Eukaryota</taxon>
        <taxon>Viridiplantae</taxon>
        <taxon>Streptophyta</taxon>
        <taxon>Embryophyta</taxon>
        <taxon>Tracheophyta</taxon>
        <taxon>Spermatophyta</taxon>
        <taxon>Magnoliopsida</taxon>
        <taxon>eudicotyledons</taxon>
        <taxon>Gunneridae</taxon>
        <taxon>Pentapetalae</taxon>
        <taxon>asterids</taxon>
        <taxon>campanulids</taxon>
        <taxon>Asterales</taxon>
        <taxon>Asteraceae</taxon>
        <taxon>Asteroideae</taxon>
        <taxon>Anthemideae</taxon>
        <taxon>Anthemidinae</taxon>
        <taxon>Tanacetum</taxon>
    </lineage>
</organism>
<protein>
    <recommendedName>
        <fullName evidence="3">DUF4283 domain-containing protein</fullName>
    </recommendedName>
</protein>
<evidence type="ECO:0000256" key="1">
    <source>
        <dbReference type="SAM" id="MobiDB-lite"/>
    </source>
</evidence>
<feature type="region of interest" description="Disordered" evidence="1">
    <location>
        <begin position="221"/>
        <end position="274"/>
    </location>
</feature>
<dbReference type="InterPro" id="IPR029005">
    <property type="entry name" value="LIM-bd/SEUSS"/>
</dbReference>
<sequence>MLIITLTRHHHHKILFKPATATFEVLLRLNEIKFSSGVIDERWCLSLPQECRFNSGITMVEYEKAVQRSVYEQLQVVHEGQVKVFFTHDLKNIFSQDYNYGQDYSMGHGSGQGSVHSSAHGSAPVNDDEEDDYPVKEVALCQAWCDVSEINIVGNIMKTKVFWDAVITYFKNKIGSSRGYDSIVSKWKNRVRPRIGAFCTIIHNVEENHESDIEMPSFYNTQGRKKSKTSETTSGSASGGLNLNDEADEAVEKTQELRPMGHGQSKAKKKSAELKNQELNIREAEVREAAKLKRDKLEIQRRTLELAEKEKQDKDILFYNSEINSERGEGGKGVKERQQRSANIAEKDTVVVSSSAAMEVESASVVEETVEKEKPCHVMNTSDMGSYPPLSMQETTSAGDAPGKSSYANVTSKPSGRKLNIRTLFTPGGNGIDVVVLVESIRDISDRFANTTYGFFLGKQVAYPVVANYLHGGIAMLDNGPWFIRNNPLIMKKWHPDEFLLKVDVSNVPVWVKLHGRSSYARVMIEFLADVELKDNIVVAMPRIKGEGHYLCNIRVEYEWKTPRCSSCKVFRHIHEKCLKNTSAGEKKIVKKPSQTSRGVPKAVEPTIEVSNSNPYDVLNLVDNDVEFGTNGGTTNLVNNGATSSGSSFMNTDYDGEFASNTHIGEKIDKIKRQIYEGKLRLLDNDGNPLVPTGIVESESEVEVYDDDMYENHELSDHLQSICDDLDITVRSRKKK</sequence>
<evidence type="ECO:0008006" key="3">
    <source>
        <dbReference type="Google" id="ProtNLM"/>
    </source>
</evidence>
<dbReference type="Pfam" id="PF01803">
    <property type="entry name" value="LIM_bind"/>
    <property type="match status" value="1"/>
</dbReference>
<feature type="region of interest" description="Disordered" evidence="1">
    <location>
        <begin position="109"/>
        <end position="130"/>
    </location>
</feature>
<feature type="compositionally biased region" description="Low complexity" evidence="1">
    <location>
        <begin position="230"/>
        <end position="240"/>
    </location>
</feature>
<evidence type="ECO:0000313" key="2">
    <source>
        <dbReference type="EMBL" id="GEU37869.1"/>
    </source>
</evidence>
<dbReference type="AlphaFoldDB" id="A0A6L2JMH7"/>
<accession>A0A6L2JMH7</accession>